<dbReference type="EMBL" id="QXML01000007">
    <property type="protein sequence ID" value="RIW14037.1"/>
    <property type="molecule type" value="Genomic_DNA"/>
</dbReference>
<proteinExistence type="predicted"/>
<dbReference type="AlphaFoldDB" id="A0A418PPN1"/>
<name>A0A418PPN1_9BACT</name>
<dbReference type="Proteomes" id="UP000283522">
    <property type="component" value="Unassembled WGS sequence"/>
</dbReference>
<dbReference type="Pfam" id="PF13585">
    <property type="entry name" value="CHU_C"/>
    <property type="match status" value="1"/>
</dbReference>
<accession>A0A418PPN1</accession>
<organism evidence="1 2">
    <name type="scientific">Algoriphagus lacus</name>
    <dbReference type="NCBI Taxonomy" id="2056311"/>
    <lineage>
        <taxon>Bacteria</taxon>
        <taxon>Pseudomonadati</taxon>
        <taxon>Bacteroidota</taxon>
        <taxon>Cytophagia</taxon>
        <taxon>Cytophagales</taxon>
        <taxon>Cyclobacteriaceae</taxon>
        <taxon>Algoriphagus</taxon>
    </lineage>
</organism>
<reference evidence="1 2" key="1">
    <citation type="submission" date="2018-09" db="EMBL/GenBank/DDBJ databases">
        <authorList>
            <person name="Wang X."/>
            <person name="Du Z."/>
        </authorList>
    </citation>
    <scope>NUCLEOTIDE SEQUENCE [LARGE SCALE GENOMIC DNA]</scope>
    <source>
        <strain evidence="1 2">N3</strain>
    </source>
</reference>
<evidence type="ECO:0000313" key="1">
    <source>
        <dbReference type="EMBL" id="RIW14037.1"/>
    </source>
</evidence>
<dbReference type="RefSeq" id="WP_119478580.1">
    <property type="nucleotide sequence ID" value="NZ_QXML01000007.1"/>
</dbReference>
<evidence type="ECO:0000313" key="2">
    <source>
        <dbReference type="Proteomes" id="UP000283522"/>
    </source>
</evidence>
<evidence type="ECO:0008006" key="3">
    <source>
        <dbReference type="Google" id="ProtNLM"/>
    </source>
</evidence>
<sequence length="1166" mass="128761">MKKVFSRILFIFSLFMLLAFTGGAGILLFDRLGENFPFTSVNPVFIDPELTGPDRLCNVFGSVIGDFFGGGDPAKDVYSWEILGPAGQSLFKGTGGAGFQTISYTFSITGVHQVKLEVSRGGKPIGTFSKNVEVSPGPIIVLKSSYQICENQEIELQAIDPTTSVNFSSYEFEWRNESGVLIGAENNQKVNQAGNYEVSFFFKNSLGENECFTTLTTSVSIATGFSLVSSSTSVCPDEEIVFSTEPPIDGEWFIQKQNEPLKESIGTGTTIKINPISDLVTTGEYSVFFQAGNNGNASCLPESSISFTYFPKPEFEILEPIISSGCNTPDGTIRIKAITPLEGIYLDGQSPSGISLSPGDIFEIPNLKSGTYTVIGSLGSCANSLGTVVPLDNPPPNLEFEILDIKPEVCTPTGKLDGAFTISLLNGPSTGVSYRLINERGAVVLEEKLSPGLLTIVTVPGGTYFVEIFDEDLCSLPQVEELVVPNLDQVEFFIPESLSVCQSFDFIPETSQALEFTLTAPDGTVEIQKAGEAFSITQAGKHTLVGVLPGQSNICPTLKELMVTLVPPVDFEPLLIKQDCFGNQTYRAIIKDRAPEEVVFSWYNEKDELVGTGEFLFPFSYGTYKLDVQPADSEACPIPPKEFVVKEPVLSVDVSLESTKLCEFGPRAVINLSTTYPEEVTDIEWRRFDETGQITELPEFRDRKEVTVDVAGTYEASVFSIIPSIEKNCELGRSTIQVDLIPNKVTFDIPGNLSICDPYQLIPQSTSPLEFSLIYPDGNVETKSWNEAFTIDQAGLYTILGYDPDIKGPLCPEQKTFEVTINSPVQFQPVLNNLSCEGIYEYQAQVDNYAPDQVDYFWRDPAGNLVGSSAVFTTSTYGTFTLEVQPKGSIPCKIDPQSFEVAIPVLQVATKIIAGPLCPDQPNAALEVDADFTEISTIEWWFTDINNNRIQLISETNKKEILASREGTYEVIVRNSFNCILGRDQVLVLRSSDQVRPALEESYQVCPRYEIAPTLNPGNFAQYEWYFEDALVGNSPTFKPLQIGTYKVIVYSTEGCAYETTFITEEECELRAVFPNAIQPGNPEKPFLIYTNYLIDELEVWIFNRWGEVIFHCKNTDLLTEESTCLWDGYFDGQKIPPGSYAYRLNFKNLEKNISKEQLGSILVID</sequence>
<comment type="caution">
    <text evidence="1">The sequence shown here is derived from an EMBL/GenBank/DDBJ whole genome shotgun (WGS) entry which is preliminary data.</text>
</comment>
<dbReference type="OrthoDB" id="9765926at2"/>
<protein>
    <recommendedName>
        <fullName evidence="3">Gliding motility-associated C-terminal domain-containing protein</fullName>
    </recommendedName>
</protein>
<keyword evidence="2" id="KW-1185">Reference proteome</keyword>
<gene>
    <name evidence="1" type="ORF">D0X99_14625</name>
</gene>